<feature type="domain" description="DUF3492" evidence="2">
    <location>
        <begin position="7"/>
        <end position="283"/>
    </location>
</feature>
<dbReference type="Gene3D" id="1.25.40.10">
    <property type="entry name" value="Tetratricopeptide repeat domain"/>
    <property type="match status" value="1"/>
</dbReference>
<feature type="domain" description="Glycosyl transferase family 1" evidence="1">
    <location>
        <begin position="307"/>
        <end position="465"/>
    </location>
</feature>
<dbReference type="Gene3D" id="3.40.50.2000">
    <property type="entry name" value="Glycogen Phosphorylase B"/>
    <property type="match status" value="2"/>
</dbReference>
<evidence type="ECO:0000259" key="1">
    <source>
        <dbReference type="Pfam" id="PF00534"/>
    </source>
</evidence>
<dbReference type="GO" id="GO:0016757">
    <property type="term" value="F:glycosyltransferase activity"/>
    <property type="evidence" value="ECO:0007669"/>
    <property type="project" value="InterPro"/>
</dbReference>
<dbReference type="Pfam" id="PF00534">
    <property type="entry name" value="Glycos_transf_1"/>
    <property type="match status" value="1"/>
</dbReference>
<dbReference type="KEGG" id="coh:EAV92_01535"/>
<evidence type="ECO:0000259" key="2">
    <source>
        <dbReference type="Pfam" id="PF11997"/>
    </source>
</evidence>
<accession>A0A3G3JT31</accession>
<evidence type="ECO:0000313" key="4">
    <source>
        <dbReference type="Proteomes" id="UP000269097"/>
    </source>
</evidence>
<dbReference type="SUPFAM" id="SSF48452">
    <property type="entry name" value="TPR-like"/>
    <property type="match status" value="1"/>
</dbReference>
<dbReference type="InterPro" id="IPR001296">
    <property type="entry name" value="Glyco_trans_1"/>
</dbReference>
<keyword evidence="4" id="KW-1185">Reference proteome</keyword>
<dbReference type="Pfam" id="PF11997">
    <property type="entry name" value="DUF3492"/>
    <property type="match status" value="1"/>
</dbReference>
<dbReference type="AlphaFoldDB" id="A0A3G3JT31"/>
<dbReference type="PANTHER" id="PTHR12526:SF630">
    <property type="entry name" value="GLYCOSYLTRANSFERASE"/>
    <property type="match status" value="1"/>
</dbReference>
<dbReference type="Proteomes" id="UP000269097">
    <property type="component" value="Chromosome"/>
</dbReference>
<dbReference type="NCBIfam" id="NF038011">
    <property type="entry name" value="PelF"/>
    <property type="match status" value="1"/>
</dbReference>
<proteinExistence type="predicted"/>
<sequence>MVRNNIRVLLTTEGTYPFHQGGVSTWCDTLVKKLPSVDFMIYSVLTDPFVTQKYKLPKSSGLIRMPLWGTEEPSEHLTVPFAQVYAAKRRTNEETVKAHFIPLFIQLIQEIVRPDKNPLRFSATLLDMYLYFQEYEYKNTFKSKAVWDEYKAFILNYSADPRNHLAQPDVYGLTQSLGWIYRFLNIINTPIPKVEVTHATAAAFCGIPCVIAKMKDKTPYLLTEHGVYLREQYLSLSKREYSSFLNTILVRFIHSITSMNYTMADQVSPVCEYNTRWEKTFGVPDHRLKVIHNGVDKLVFTEEAPPRNSHPTVVTIARIDPNKDIISLIRSASVVRETVPDVRFIVYGSIAVPEYYEECLELLKRLGLEETFLFAGHTDNMTAAYASADVIALSSTSEAFPYSVVEAMMVSRPVIATDVGGVGEALGDAGILVPPCNPKEMAKGIIRLIQDPDLRLEMGRDARQRALSYFTLDKVLESYLKSYIMLSLGIDSERQAEKKAVPIPQKHVPSPAVTQRLYANRAYALISVQLDREAIEQFRLAIRANPASPSVPVLYSEIAEAYNRLGNRELALIELENMRKWLFRDKRHESA</sequence>
<dbReference type="InterPro" id="IPR047691">
    <property type="entry name" value="PelF-like"/>
</dbReference>
<dbReference type="PANTHER" id="PTHR12526">
    <property type="entry name" value="GLYCOSYLTRANSFERASE"/>
    <property type="match status" value="1"/>
</dbReference>
<evidence type="ECO:0000313" key="3">
    <source>
        <dbReference type="EMBL" id="AYQ71383.1"/>
    </source>
</evidence>
<gene>
    <name evidence="3" type="ORF">EAV92_01535</name>
</gene>
<organism evidence="3 4">
    <name type="scientific">Cohnella candidum</name>
    <dbReference type="NCBI Taxonomy" id="2674991"/>
    <lineage>
        <taxon>Bacteria</taxon>
        <taxon>Bacillati</taxon>
        <taxon>Bacillota</taxon>
        <taxon>Bacilli</taxon>
        <taxon>Bacillales</taxon>
        <taxon>Paenibacillaceae</taxon>
        <taxon>Cohnella</taxon>
    </lineage>
</organism>
<dbReference type="EMBL" id="CP033433">
    <property type="protein sequence ID" value="AYQ71383.1"/>
    <property type="molecule type" value="Genomic_DNA"/>
</dbReference>
<dbReference type="InterPro" id="IPR022622">
    <property type="entry name" value="DUF3492"/>
</dbReference>
<dbReference type="RefSeq" id="WP_123039447.1">
    <property type="nucleotide sequence ID" value="NZ_CP033433.1"/>
</dbReference>
<reference evidence="3 4" key="1">
    <citation type="submission" date="2018-10" db="EMBL/GenBank/DDBJ databases">
        <title>Genome Sequence of Cohnella sp.</title>
        <authorList>
            <person name="Srinivasan S."/>
            <person name="Kim M.K."/>
        </authorList>
    </citation>
    <scope>NUCLEOTIDE SEQUENCE [LARGE SCALE GENOMIC DNA]</scope>
    <source>
        <strain evidence="3 4">18JY8-7</strain>
    </source>
</reference>
<protein>
    <submittedName>
        <fullName evidence="3">DUF3492 domain-containing protein</fullName>
    </submittedName>
</protein>
<name>A0A3G3JT31_9BACL</name>
<dbReference type="InterPro" id="IPR011990">
    <property type="entry name" value="TPR-like_helical_dom_sf"/>
</dbReference>
<dbReference type="SUPFAM" id="SSF53756">
    <property type="entry name" value="UDP-Glycosyltransferase/glycogen phosphorylase"/>
    <property type="match status" value="1"/>
</dbReference>